<protein>
    <submittedName>
        <fullName evidence="3">Uncharacterized protein</fullName>
    </submittedName>
</protein>
<evidence type="ECO:0000313" key="3">
    <source>
        <dbReference type="EMBL" id="KAK9824362.1"/>
    </source>
</evidence>
<proteinExistence type="predicted"/>
<organism evidence="3 4">
    <name type="scientific">[Myrmecia] bisecta</name>
    <dbReference type="NCBI Taxonomy" id="41462"/>
    <lineage>
        <taxon>Eukaryota</taxon>
        <taxon>Viridiplantae</taxon>
        <taxon>Chlorophyta</taxon>
        <taxon>core chlorophytes</taxon>
        <taxon>Trebouxiophyceae</taxon>
        <taxon>Trebouxiales</taxon>
        <taxon>Trebouxiaceae</taxon>
        <taxon>Myrmecia</taxon>
    </lineage>
</organism>
<evidence type="ECO:0000256" key="1">
    <source>
        <dbReference type="SAM" id="Coils"/>
    </source>
</evidence>
<accession>A0AAW1QSG0</accession>
<feature type="coiled-coil region" evidence="1">
    <location>
        <begin position="136"/>
        <end position="228"/>
    </location>
</feature>
<comment type="caution">
    <text evidence="3">The sequence shown here is derived from an EMBL/GenBank/DDBJ whole genome shotgun (WGS) entry which is preliminary data.</text>
</comment>
<dbReference type="AlphaFoldDB" id="A0AAW1QSG0"/>
<sequence length="231" mass="25163">MSTARTTRSSRYAALRVKCEEEAGVLPFNTFEVALNEMASSQEADNIVQEADETSKANAEEPGAIPSEGTAPDGKLEGEMDTEASLQGKKGSSSGAAQDMRPAAINDTSAQSSSEAASHMVSTQERSSDQSTFTVKDMAEEEDENLKAKVEAYEREITKLQWSVKLANIRLAKVLEDYKMLEGKASALEWRVRELEKTPAAVLANHKILALEMANERLRNELDSLINGYGA</sequence>
<keyword evidence="4" id="KW-1185">Reference proteome</keyword>
<gene>
    <name evidence="3" type="ORF">WJX72_009714</name>
</gene>
<evidence type="ECO:0000313" key="4">
    <source>
        <dbReference type="Proteomes" id="UP001489004"/>
    </source>
</evidence>
<reference evidence="3 4" key="1">
    <citation type="journal article" date="2024" name="Nat. Commun.">
        <title>Phylogenomics reveals the evolutionary origins of lichenization in chlorophyte algae.</title>
        <authorList>
            <person name="Puginier C."/>
            <person name="Libourel C."/>
            <person name="Otte J."/>
            <person name="Skaloud P."/>
            <person name="Haon M."/>
            <person name="Grisel S."/>
            <person name="Petersen M."/>
            <person name="Berrin J.G."/>
            <person name="Delaux P.M."/>
            <person name="Dal Grande F."/>
            <person name="Keller J."/>
        </authorList>
    </citation>
    <scope>NUCLEOTIDE SEQUENCE [LARGE SCALE GENOMIC DNA]</scope>
    <source>
        <strain evidence="3 4">SAG 2043</strain>
    </source>
</reference>
<keyword evidence="1" id="KW-0175">Coiled coil</keyword>
<dbReference type="EMBL" id="JALJOR010000002">
    <property type="protein sequence ID" value="KAK9824362.1"/>
    <property type="molecule type" value="Genomic_DNA"/>
</dbReference>
<dbReference type="Proteomes" id="UP001489004">
    <property type="component" value="Unassembled WGS sequence"/>
</dbReference>
<feature type="region of interest" description="Disordered" evidence="2">
    <location>
        <begin position="41"/>
        <end position="134"/>
    </location>
</feature>
<feature type="compositionally biased region" description="Polar residues" evidence="2">
    <location>
        <begin position="106"/>
        <end position="134"/>
    </location>
</feature>
<name>A0AAW1QSG0_9CHLO</name>
<evidence type="ECO:0000256" key="2">
    <source>
        <dbReference type="SAM" id="MobiDB-lite"/>
    </source>
</evidence>